<keyword evidence="13" id="KW-0547">Nucleotide-binding</keyword>
<comment type="similarity">
    <text evidence="1 13 17">Belongs to the NAD-dependent glycerol-3-phosphate dehydrogenase family.</text>
</comment>
<feature type="binding site" evidence="13">
    <location>
        <position position="280"/>
    </location>
    <ligand>
        <name>NADPH</name>
        <dbReference type="ChEBI" id="CHEBI:57783"/>
    </ligand>
</feature>
<dbReference type="InterPro" id="IPR006109">
    <property type="entry name" value="G3P_DH_NAD-dep_C"/>
</dbReference>
<dbReference type="InterPro" id="IPR006168">
    <property type="entry name" value="G3P_DH_NAD-dep"/>
</dbReference>
<dbReference type="InterPro" id="IPR011128">
    <property type="entry name" value="G3P_DH_NAD-dep_N"/>
</dbReference>
<keyword evidence="8 13" id="KW-1208">Phospholipid metabolism</keyword>
<dbReference type="PANTHER" id="PTHR11728:SF1">
    <property type="entry name" value="GLYCEROL-3-PHOSPHATE DEHYDROGENASE [NAD(+)] 2, CHLOROPLASTIC"/>
    <property type="match status" value="1"/>
</dbReference>
<evidence type="ECO:0000256" key="17">
    <source>
        <dbReference type="RuleBase" id="RU000437"/>
    </source>
</evidence>
<dbReference type="PANTHER" id="PTHR11728">
    <property type="entry name" value="GLYCEROL-3-PHOSPHATE DEHYDROGENASE"/>
    <property type="match status" value="1"/>
</dbReference>
<gene>
    <name evidence="13" type="primary">gpsA</name>
    <name evidence="20" type="ORF">FYJ24_02845</name>
</gene>
<feature type="binding site" evidence="13">
    <location>
        <position position="255"/>
    </location>
    <ligand>
        <name>sn-glycerol 3-phosphate</name>
        <dbReference type="ChEBI" id="CHEBI:57597"/>
    </ligand>
</feature>
<dbReference type="EC" id="1.1.1.94" evidence="10 13"/>
<evidence type="ECO:0000313" key="21">
    <source>
        <dbReference type="Proteomes" id="UP000470875"/>
    </source>
</evidence>
<protein>
    <recommendedName>
        <fullName evidence="11 13">Glycerol-3-phosphate dehydrogenase [NAD(P)+]</fullName>
        <ecNumber evidence="10 13">1.1.1.94</ecNumber>
    </recommendedName>
    <alternativeName>
        <fullName evidence="13">NAD(P)(+)-dependent glycerol-3-phosphate dehydrogenase</fullName>
    </alternativeName>
    <alternativeName>
        <fullName evidence="12 13">NAD(P)H-dependent dihydroxyacetone-phosphate reductase</fullName>
    </alternativeName>
</protein>
<keyword evidence="13" id="KW-0963">Cytoplasm</keyword>
<evidence type="ECO:0000256" key="5">
    <source>
        <dbReference type="ARBA" id="ARBA00023027"/>
    </source>
</evidence>
<feature type="binding site" evidence="16">
    <location>
        <begin position="10"/>
        <end position="15"/>
    </location>
    <ligand>
        <name>NAD(+)</name>
        <dbReference type="ChEBI" id="CHEBI:57540"/>
    </ligand>
</feature>
<feature type="domain" description="Glycerol-3-phosphate dehydrogenase NAD-dependent N-terminal" evidence="18">
    <location>
        <begin position="6"/>
        <end position="158"/>
    </location>
</feature>
<evidence type="ECO:0000256" key="11">
    <source>
        <dbReference type="ARBA" id="ARBA00069372"/>
    </source>
</evidence>
<evidence type="ECO:0000256" key="7">
    <source>
        <dbReference type="ARBA" id="ARBA00023209"/>
    </source>
</evidence>
<dbReference type="InterPro" id="IPR013328">
    <property type="entry name" value="6PGD_dom2"/>
</dbReference>
<dbReference type="InterPro" id="IPR036291">
    <property type="entry name" value="NAD(P)-bd_dom_sf"/>
</dbReference>
<dbReference type="Pfam" id="PF01210">
    <property type="entry name" value="NAD_Gly3P_dh_N"/>
    <property type="match status" value="1"/>
</dbReference>
<feature type="domain" description="Glycerol-3-phosphate dehydrogenase NAD-dependent C-terminal" evidence="19">
    <location>
        <begin position="181"/>
        <end position="320"/>
    </location>
</feature>
<dbReference type="GO" id="GO:0051287">
    <property type="term" value="F:NAD binding"/>
    <property type="evidence" value="ECO:0007669"/>
    <property type="project" value="InterPro"/>
</dbReference>
<evidence type="ECO:0000313" key="20">
    <source>
        <dbReference type="EMBL" id="MSS83715.1"/>
    </source>
</evidence>
<feature type="binding site" evidence="15">
    <location>
        <position position="107"/>
    </location>
    <ligand>
        <name>substrate</name>
    </ligand>
</feature>
<feature type="binding site" evidence="13">
    <location>
        <position position="245"/>
    </location>
    <ligand>
        <name>sn-glycerol 3-phosphate</name>
        <dbReference type="ChEBI" id="CHEBI:57597"/>
    </ligand>
</feature>
<dbReference type="UniPathway" id="UPA00940"/>
<sequence length="340" mass="35536">MTSQNVVVLGTGAWGTTFSQVLADAGLSVTMWGRNQAVVEFINEGENPTYLPGIELSEQIRATTDIGEAMATDPVMVVVAVPSYAVAETVSQANLASIDAHIVSLVKGIDLETYHTMVHVIAESAGISEDRIAALSGPNLSREIAQRQPAAAAIASSSFDTAKKVAQLCHTHYFRCYVSTDVIGCEIAGVAKNVIAMAIGAAEGMGLGANTRATLISRGLAEITRLGIAMGAKPGTFSGLAGVGDLIATCSSKLSRNYSLGFHLGQGRTLKDSLSRLPGVAEGARSAKPILQLANSLDVDMPITRGVVAVLHEGATAEQMGEMLLSRPQKTDGWEIELLD</sequence>
<dbReference type="InterPro" id="IPR008927">
    <property type="entry name" value="6-PGluconate_DH-like_C_sf"/>
</dbReference>
<dbReference type="AlphaFoldDB" id="A0A6N7W351"/>
<feature type="binding site" evidence="16">
    <location>
        <position position="256"/>
    </location>
    <ligand>
        <name>NAD(+)</name>
        <dbReference type="ChEBI" id="CHEBI:57540"/>
    </ligand>
</feature>
<dbReference type="PIRSF" id="PIRSF000114">
    <property type="entry name" value="Glycerol-3-P_dh"/>
    <property type="match status" value="1"/>
</dbReference>
<dbReference type="SUPFAM" id="SSF51735">
    <property type="entry name" value="NAD(P)-binding Rossmann-fold domains"/>
    <property type="match status" value="1"/>
</dbReference>
<evidence type="ECO:0000256" key="12">
    <source>
        <dbReference type="ARBA" id="ARBA00080511"/>
    </source>
</evidence>
<dbReference type="SUPFAM" id="SSF48179">
    <property type="entry name" value="6-phosphogluconate dehydrogenase C-terminal domain-like"/>
    <property type="match status" value="1"/>
</dbReference>
<evidence type="ECO:0000256" key="1">
    <source>
        <dbReference type="ARBA" id="ARBA00011009"/>
    </source>
</evidence>
<accession>A0A6N7W351</accession>
<reference evidence="20 21" key="1">
    <citation type="submission" date="2019-08" db="EMBL/GenBank/DDBJ databases">
        <title>In-depth cultivation of the pig gut microbiome towards novel bacterial diversity and tailored functional studies.</title>
        <authorList>
            <person name="Wylensek D."/>
            <person name="Hitch T.C.A."/>
            <person name="Clavel T."/>
        </authorList>
    </citation>
    <scope>NUCLEOTIDE SEQUENCE [LARGE SCALE GENOMIC DNA]</scope>
    <source>
        <strain evidence="20 21">WB03_NA08</strain>
    </source>
</reference>
<dbReference type="GO" id="GO:0047952">
    <property type="term" value="F:glycerol-3-phosphate dehydrogenase [NAD(P)+] activity"/>
    <property type="evidence" value="ECO:0007669"/>
    <property type="project" value="UniProtKB-UniRule"/>
</dbReference>
<proteinExistence type="inferred from homology"/>
<evidence type="ECO:0000256" key="3">
    <source>
        <dbReference type="ARBA" id="ARBA00022857"/>
    </source>
</evidence>
<keyword evidence="5 13" id="KW-0520">NAD</keyword>
<feature type="binding site" evidence="13">
    <location>
        <position position="50"/>
    </location>
    <ligand>
        <name>NADPH</name>
        <dbReference type="ChEBI" id="CHEBI:57783"/>
    </ligand>
</feature>
<dbReference type="HAMAP" id="MF_00394">
    <property type="entry name" value="NAD_Glyc3P_dehydrog"/>
    <property type="match status" value="1"/>
</dbReference>
<keyword evidence="21" id="KW-1185">Reference proteome</keyword>
<evidence type="ECO:0000256" key="13">
    <source>
        <dbReference type="HAMAP-Rule" id="MF_00394"/>
    </source>
</evidence>
<dbReference type="GO" id="GO:0006650">
    <property type="term" value="P:glycerophospholipid metabolic process"/>
    <property type="evidence" value="ECO:0007669"/>
    <property type="project" value="UniProtKB-UniRule"/>
</dbReference>
<name>A0A6N7W351_9ACTO</name>
<feature type="active site" description="Proton acceptor" evidence="13 14">
    <location>
        <position position="192"/>
    </location>
</feature>
<feature type="binding site" evidence="13">
    <location>
        <position position="137"/>
    </location>
    <ligand>
        <name>sn-glycerol 3-phosphate</name>
        <dbReference type="ChEBI" id="CHEBI:57597"/>
    </ligand>
</feature>
<dbReference type="PROSITE" id="PS00957">
    <property type="entry name" value="NAD_G3PDH"/>
    <property type="match status" value="1"/>
</dbReference>
<dbReference type="Pfam" id="PF07479">
    <property type="entry name" value="NAD_Gly3P_dh_C"/>
    <property type="match status" value="1"/>
</dbReference>
<dbReference type="NCBIfam" id="NF000942">
    <property type="entry name" value="PRK00094.1-4"/>
    <property type="match status" value="1"/>
</dbReference>
<comment type="pathway">
    <text evidence="13">Membrane lipid metabolism; glycerophospholipid metabolism.</text>
</comment>
<dbReference type="Proteomes" id="UP000470875">
    <property type="component" value="Unassembled WGS sequence"/>
</dbReference>
<feature type="binding site" evidence="13">
    <location>
        <position position="256"/>
    </location>
    <ligand>
        <name>sn-glycerol 3-phosphate</name>
        <dbReference type="ChEBI" id="CHEBI:57597"/>
    </ligand>
</feature>
<feature type="binding site" evidence="15">
    <location>
        <begin position="256"/>
        <end position="257"/>
    </location>
    <ligand>
        <name>substrate</name>
    </ligand>
</feature>
<feature type="binding site" evidence="13">
    <location>
        <position position="14"/>
    </location>
    <ligand>
        <name>NADPH</name>
        <dbReference type="ChEBI" id="CHEBI:57783"/>
    </ligand>
</feature>
<dbReference type="GO" id="GO:0046167">
    <property type="term" value="P:glycerol-3-phosphate biosynthetic process"/>
    <property type="evidence" value="ECO:0007669"/>
    <property type="project" value="UniProtKB-UniRule"/>
</dbReference>
<evidence type="ECO:0000256" key="6">
    <source>
        <dbReference type="ARBA" id="ARBA00023098"/>
    </source>
</evidence>
<feature type="binding site" evidence="13">
    <location>
        <position position="257"/>
    </location>
    <ligand>
        <name>sn-glycerol 3-phosphate</name>
        <dbReference type="ChEBI" id="CHEBI:57597"/>
    </ligand>
</feature>
<dbReference type="GO" id="GO:0005829">
    <property type="term" value="C:cytosol"/>
    <property type="evidence" value="ECO:0007669"/>
    <property type="project" value="TreeGrafter"/>
</dbReference>
<feature type="binding site" evidence="13">
    <location>
        <position position="34"/>
    </location>
    <ligand>
        <name>NADPH</name>
        <dbReference type="ChEBI" id="CHEBI:57783"/>
    </ligand>
</feature>
<dbReference type="RefSeq" id="WP_154543428.1">
    <property type="nucleotide sequence ID" value="NZ_VULO01000003.1"/>
</dbReference>
<keyword evidence="6 13" id="KW-0443">Lipid metabolism</keyword>
<comment type="function">
    <text evidence="13">Catalyzes the reduction of the glycolytic intermediate dihydroxyacetone phosphate (DHAP) to sn-glycerol 3-phosphate (G3P), the key precursor for phospholipid synthesis.</text>
</comment>
<evidence type="ECO:0000256" key="16">
    <source>
        <dbReference type="PIRSR" id="PIRSR000114-3"/>
    </source>
</evidence>
<evidence type="ECO:0000256" key="8">
    <source>
        <dbReference type="ARBA" id="ARBA00023264"/>
    </source>
</evidence>
<dbReference type="FunFam" id="1.10.1040.10:FF:000001">
    <property type="entry name" value="Glycerol-3-phosphate dehydrogenase [NAD(P)+]"/>
    <property type="match status" value="1"/>
</dbReference>
<comment type="catalytic activity">
    <reaction evidence="9">
        <text>sn-glycerol 3-phosphate + NADP(+) = dihydroxyacetone phosphate + NADPH + H(+)</text>
        <dbReference type="Rhea" id="RHEA:11096"/>
        <dbReference type="ChEBI" id="CHEBI:15378"/>
        <dbReference type="ChEBI" id="CHEBI:57597"/>
        <dbReference type="ChEBI" id="CHEBI:57642"/>
        <dbReference type="ChEBI" id="CHEBI:57783"/>
        <dbReference type="ChEBI" id="CHEBI:58349"/>
        <dbReference type="EC" id="1.1.1.94"/>
    </reaction>
    <physiologicalReaction direction="right-to-left" evidence="9">
        <dbReference type="Rhea" id="RHEA:11098"/>
    </physiologicalReaction>
</comment>
<feature type="binding site" evidence="13">
    <location>
        <position position="256"/>
    </location>
    <ligand>
        <name>NADPH</name>
        <dbReference type="ChEBI" id="CHEBI:57783"/>
    </ligand>
</feature>
<evidence type="ECO:0000259" key="18">
    <source>
        <dbReference type="Pfam" id="PF01210"/>
    </source>
</evidence>
<keyword evidence="7 13" id="KW-0594">Phospholipid biosynthesis</keyword>
<feature type="binding site" evidence="13">
    <location>
        <position position="107"/>
    </location>
    <ligand>
        <name>NADPH</name>
        <dbReference type="ChEBI" id="CHEBI:57783"/>
    </ligand>
</feature>
<dbReference type="FunFam" id="3.40.50.720:FF:000019">
    <property type="entry name" value="Glycerol-3-phosphate dehydrogenase [NAD(P)+]"/>
    <property type="match status" value="1"/>
</dbReference>
<comment type="caution">
    <text evidence="20">The sequence shown here is derived from an EMBL/GenBank/DDBJ whole genome shotgun (WGS) entry which is preliminary data.</text>
</comment>
<feature type="binding site" evidence="13">
    <location>
        <position position="141"/>
    </location>
    <ligand>
        <name>NADPH</name>
        <dbReference type="ChEBI" id="CHEBI:57783"/>
    </ligand>
</feature>
<dbReference type="PRINTS" id="PR00077">
    <property type="entry name" value="GPDHDRGNASE"/>
</dbReference>
<evidence type="ECO:0000256" key="15">
    <source>
        <dbReference type="PIRSR" id="PIRSR000114-2"/>
    </source>
</evidence>
<feature type="binding site" evidence="13">
    <location>
        <position position="282"/>
    </location>
    <ligand>
        <name>NADPH</name>
        <dbReference type="ChEBI" id="CHEBI:57783"/>
    </ligand>
</feature>
<evidence type="ECO:0000256" key="2">
    <source>
        <dbReference type="ARBA" id="ARBA00022516"/>
    </source>
</evidence>
<dbReference type="Gene3D" id="1.10.1040.10">
    <property type="entry name" value="N-(1-d-carboxylethyl)-l-norvaline Dehydrogenase, domain 2"/>
    <property type="match status" value="1"/>
</dbReference>
<keyword evidence="3 13" id="KW-0521">NADP</keyword>
<evidence type="ECO:0000256" key="9">
    <source>
        <dbReference type="ARBA" id="ARBA00052716"/>
    </source>
</evidence>
<comment type="subcellular location">
    <subcellularLocation>
        <location evidence="13">Cytoplasm</location>
    </subcellularLocation>
</comment>
<keyword evidence="4 13" id="KW-0560">Oxidoreductase</keyword>
<dbReference type="GO" id="GO:0005975">
    <property type="term" value="P:carbohydrate metabolic process"/>
    <property type="evidence" value="ECO:0007669"/>
    <property type="project" value="InterPro"/>
</dbReference>
<feature type="binding site" evidence="13">
    <location>
        <position position="107"/>
    </location>
    <ligand>
        <name>sn-glycerol 3-phosphate</name>
        <dbReference type="ChEBI" id="CHEBI:57597"/>
    </ligand>
</feature>
<comment type="catalytic activity">
    <reaction evidence="13">
        <text>sn-glycerol 3-phosphate + NAD(+) = dihydroxyacetone phosphate + NADH + H(+)</text>
        <dbReference type="Rhea" id="RHEA:11092"/>
        <dbReference type="ChEBI" id="CHEBI:15378"/>
        <dbReference type="ChEBI" id="CHEBI:57540"/>
        <dbReference type="ChEBI" id="CHEBI:57597"/>
        <dbReference type="ChEBI" id="CHEBI:57642"/>
        <dbReference type="ChEBI" id="CHEBI:57945"/>
        <dbReference type="EC" id="1.1.1.94"/>
    </reaction>
</comment>
<dbReference type="GO" id="GO:0046168">
    <property type="term" value="P:glycerol-3-phosphate catabolic process"/>
    <property type="evidence" value="ECO:0007669"/>
    <property type="project" value="InterPro"/>
</dbReference>
<dbReference type="GO" id="GO:0008654">
    <property type="term" value="P:phospholipid biosynthetic process"/>
    <property type="evidence" value="ECO:0007669"/>
    <property type="project" value="UniProtKB-KW"/>
</dbReference>
<comment type="caution">
    <text evidence="13">Lacks conserved residue(s) required for the propagation of feature annotation.</text>
</comment>
<evidence type="ECO:0000256" key="4">
    <source>
        <dbReference type="ARBA" id="ARBA00023002"/>
    </source>
</evidence>
<dbReference type="NCBIfam" id="NF000940">
    <property type="entry name" value="PRK00094.1-2"/>
    <property type="match status" value="1"/>
</dbReference>
<evidence type="ECO:0000259" key="19">
    <source>
        <dbReference type="Pfam" id="PF07479"/>
    </source>
</evidence>
<dbReference type="Gene3D" id="3.40.50.720">
    <property type="entry name" value="NAD(P)-binding Rossmann-like Domain"/>
    <property type="match status" value="1"/>
</dbReference>
<keyword evidence="2 13" id="KW-0444">Lipid biosynthesis</keyword>
<organism evidence="20 21">
    <name type="scientific">Scrofimicrobium canadense</name>
    <dbReference type="NCBI Taxonomy" id="2652290"/>
    <lineage>
        <taxon>Bacteria</taxon>
        <taxon>Bacillati</taxon>
        <taxon>Actinomycetota</taxon>
        <taxon>Actinomycetes</taxon>
        <taxon>Actinomycetales</taxon>
        <taxon>Actinomycetaceae</taxon>
        <taxon>Scrofimicrobium</taxon>
    </lineage>
</organism>
<evidence type="ECO:0000256" key="10">
    <source>
        <dbReference type="ARBA" id="ARBA00066687"/>
    </source>
</evidence>
<feature type="binding site" evidence="13">
    <location>
        <position position="192"/>
    </location>
    <ligand>
        <name>sn-glycerol 3-phosphate</name>
        <dbReference type="ChEBI" id="CHEBI:57597"/>
    </ligand>
</feature>
<dbReference type="EMBL" id="VULO01000003">
    <property type="protein sequence ID" value="MSS83715.1"/>
    <property type="molecule type" value="Genomic_DNA"/>
</dbReference>
<evidence type="ECO:0000256" key="14">
    <source>
        <dbReference type="PIRSR" id="PIRSR000114-1"/>
    </source>
</evidence>